<dbReference type="InterPro" id="IPR012349">
    <property type="entry name" value="Split_barrel_FMN-bd"/>
</dbReference>
<name>A0ABU4RYW0_9GAMM</name>
<comment type="caution">
    <text evidence="1">The sequence shown here is derived from an EMBL/GenBank/DDBJ whole genome shotgun (WGS) entry which is preliminary data.</text>
</comment>
<dbReference type="Pfam" id="PF04299">
    <property type="entry name" value="FMN_bind_2"/>
    <property type="match status" value="1"/>
</dbReference>
<dbReference type="PANTHER" id="PTHR35802:SF1">
    <property type="entry name" value="PROTEASE SYNTHASE AND SPORULATION PROTEIN PAI 2"/>
    <property type="match status" value="1"/>
</dbReference>
<accession>A0ABU4RYW0</accession>
<dbReference type="InterPro" id="IPR007396">
    <property type="entry name" value="TR_PAI2-type"/>
</dbReference>
<dbReference type="SUPFAM" id="SSF50475">
    <property type="entry name" value="FMN-binding split barrel"/>
    <property type="match status" value="1"/>
</dbReference>
<evidence type="ECO:0000313" key="1">
    <source>
        <dbReference type="EMBL" id="MDX6849980.1"/>
    </source>
</evidence>
<dbReference type="EMBL" id="JAXAFO010000018">
    <property type="protein sequence ID" value="MDX6849980.1"/>
    <property type="molecule type" value="Genomic_DNA"/>
</dbReference>
<protein>
    <submittedName>
        <fullName evidence="1">FMN-binding negative transcriptional regulator</fullName>
    </submittedName>
</protein>
<proteinExistence type="predicted"/>
<dbReference type="PIRSF" id="PIRSF010372">
    <property type="entry name" value="PaiB"/>
    <property type="match status" value="1"/>
</dbReference>
<sequence length="205" mass="22790">MYTPKPFALTDQQTLLSFIRKRSFATLCADVDGEIVAQHSPFILTERDGVLKLEGHIAKANPIWKSLAGCNALVVFNGPDGYISPSAYPTKAEHGMVVPTWNYSAVHVRGVVSVIHEGEWLLRQISQLTDEQEAGLVQPWRVADAPEPFIEKLTQSIVGLEVCIDTIEGKNKASQNQPLENREGVRQYLRAQGLNDLANWMPPKE</sequence>
<keyword evidence="2" id="KW-1185">Reference proteome</keyword>
<reference evidence="1 2" key="1">
    <citation type="submission" date="2023-11" db="EMBL/GenBank/DDBJ databases">
        <title>Gilvimarinus fulvus sp. nov., isolated from the surface of Kelp.</title>
        <authorList>
            <person name="Sun Y.Y."/>
            <person name="Gong Y."/>
            <person name="Du Z.J."/>
        </authorList>
    </citation>
    <scope>NUCLEOTIDE SEQUENCE [LARGE SCALE GENOMIC DNA]</scope>
    <source>
        <strain evidence="1 2">SDUM040013</strain>
    </source>
</reference>
<dbReference type="Gene3D" id="2.30.110.10">
    <property type="entry name" value="Electron Transport, Fmn-binding Protein, Chain A"/>
    <property type="match status" value="1"/>
</dbReference>
<gene>
    <name evidence="1" type="ORF">SCD92_11465</name>
</gene>
<dbReference type="Proteomes" id="UP001273505">
    <property type="component" value="Unassembled WGS sequence"/>
</dbReference>
<evidence type="ECO:0000313" key="2">
    <source>
        <dbReference type="Proteomes" id="UP001273505"/>
    </source>
</evidence>
<dbReference type="PANTHER" id="PTHR35802">
    <property type="entry name" value="PROTEASE SYNTHASE AND SPORULATION PROTEIN PAI 2"/>
    <property type="match status" value="1"/>
</dbReference>
<dbReference type="RefSeq" id="WP_302722553.1">
    <property type="nucleotide sequence ID" value="NZ_JAULRU010000569.1"/>
</dbReference>
<organism evidence="1 2">
    <name type="scientific">Gilvimarinus gilvus</name>
    <dbReference type="NCBI Taxonomy" id="3058038"/>
    <lineage>
        <taxon>Bacteria</taxon>
        <taxon>Pseudomonadati</taxon>
        <taxon>Pseudomonadota</taxon>
        <taxon>Gammaproteobacteria</taxon>
        <taxon>Cellvibrionales</taxon>
        <taxon>Cellvibrionaceae</taxon>
        <taxon>Gilvimarinus</taxon>
    </lineage>
</organism>